<reference evidence="2 3" key="1">
    <citation type="submission" date="2024-10" db="EMBL/GenBank/DDBJ databases">
        <title>Updated reference genomes for cyclostephanoid diatoms.</title>
        <authorList>
            <person name="Roberts W.R."/>
            <person name="Alverson A.J."/>
        </authorList>
    </citation>
    <scope>NUCLEOTIDE SEQUENCE [LARGE SCALE GENOMIC DNA]</scope>
    <source>
        <strain evidence="2 3">AJA232-27</strain>
    </source>
</reference>
<dbReference type="EMBL" id="JALLBG020000306">
    <property type="protein sequence ID" value="KAL3756381.1"/>
    <property type="molecule type" value="Genomic_DNA"/>
</dbReference>
<sequence>MAATAMVLGVYLIHLFLYTRRATMFSKQNQQWIDNPKTEEITANKSSLTTTASTTDRNCFPSRNDQINVDYHTTVYLEVAWFDLHSETFYSYINEICSCDKGKDLLWTVDAVPHFYIGPEGFLSSGLQEILREYNTSTCGPIFFGSPENPNLTIVTTSYKGNFIGNETTSQYRTLINDTRYIFICHDAYPSLEYAEKIYFLTPRHRRYIVPSYFPPSLVPSAPRSNSTIVKQPPIFLVLGSFHPNARKRNIQSLAYPLEKYRDYNFRIRFLGGAEAYAGATNEEQLQVLYDMFPHDTNKFEFFQRPDTDEFMKRVAESDVILPLIDRNLFSGTYDNGKKLTSAVSWGLGFHKMMILYRPLAEVFGLQEDNVTYFLHDDSINSDFTSFSDAFGRCLSVLNADNYY</sequence>
<organism evidence="2 3">
    <name type="scientific">Discostella pseudostelligera</name>
    <dbReference type="NCBI Taxonomy" id="259834"/>
    <lineage>
        <taxon>Eukaryota</taxon>
        <taxon>Sar</taxon>
        <taxon>Stramenopiles</taxon>
        <taxon>Ochrophyta</taxon>
        <taxon>Bacillariophyta</taxon>
        <taxon>Coscinodiscophyceae</taxon>
        <taxon>Thalassiosirophycidae</taxon>
        <taxon>Stephanodiscales</taxon>
        <taxon>Stephanodiscaceae</taxon>
        <taxon>Discostella</taxon>
    </lineage>
</organism>
<evidence type="ECO:0000256" key="1">
    <source>
        <dbReference type="SAM" id="SignalP"/>
    </source>
</evidence>
<keyword evidence="1" id="KW-0732">Signal</keyword>
<keyword evidence="3" id="KW-1185">Reference proteome</keyword>
<feature type="signal peptide" evidence="1">
    <location>
        <begin position="1"/>
        <end position="22"/>
    </location>
</feature>
<accession>A0ABD3M2T1</accession>
<comment type="caution">
    <text evidence="2">The sequence shown here is derived from an EMBL/GenBank/DDBJ whole genome shotgun (WGS) entry which is preliminary data.</text>
</comment>
<protein>
    <submittedName>
        <fullName evidence="2">Uncharacterized protein</fullName>
    </submittedName>
</protein>
<feature type="chain" id="PRO_5044846230" evidence="1">
    <location>
        <begin position="23"/>
        <end position="404"/>
    </location>
</feature>
<dbReference type="Proteomes" id="UP001530293">
    <property type="component" value="Unassembled WGS sequence"/>
</dbReference>
<gene>
    <name evidence="2" type="ORF">ACHAWU_003454</name>
</gene>
<evidence type="ECO:0000313" key="2">
    <source>
        <dbReference type="EMBL" id="KAL3756381.1"/>
    </source>
</evidence>
<proteinExistence type="predicted"/>
<name>A0ABD3M2T1_9STRA</name>
<evidence type="ECO:0000313" key="3">
    <source>
        <dbReference type="Proteomes" id="UP001530293"/>
    </source>
</evidence>
<dbReference type="AlphaFoldDB" id="A0ABD3M2T1"/>